<name>A0A7C6EE74_UNCW3</name>
<sequence>MYFKKAGAKNTQKTLRLALQRAKELKIKDIVVASTYGSTARILAQMAIKGLNVVCVTHHAGFEKPGKLELTAKTKEFLESKGIKVYRATHYFSGVGRAIRLQFGGLYPGEIVANTYRTLGEGMKVAVEISIMALDAGLIPYGKEIIAIGGTSRGADTAIVLKPAHGRNFFATEILEIICKPRRPK</sequence>
<dbReference type="AlphaFoldDB" id="A0A7C6EE74"/>
<dbReference type="SUPFAM" id="SSF52935">
    <property type="entry name" value="PK C-terminal domain-like"/>
    <property type="match status" value="1"/>
</dbReference>
<comment type="caution">
    <text evidence="2">The sequence shown here is derived from an EMBL/GenBank/DDBJ whole genome shotgun (WGS) entry which is preliminary data.</text>
</comment>
<reference evidence="2" key="1">
    <citation type="journal article" date="2020" name="mSystems">
        <title>Genome- and Community-Level Interaction Insights into Carbon Utilization and Element Cycling Functions of Hydrothermarchaeota in Hydrothermal Sediment.</title>
        <authorList>
            <person name="Zhou Z."/>
            <person name="Liu Y."/>
            <person name="Xu W."/>
            <person name="Pan J."/>
            <person name="Luo Z.H."/>
            <person name="Li M."/>
        </authorList>
    </citation>
    <scope>NUCLEOTIDE SEQUENCE [LARGE SCALE GENOMIC DNA]</scope>
    <source>
        <strain evidence="2">SpSt-876</strain>
    </source>
</reference>
<dbReference type="InterPro" id="IPR015795">
    <property type="entry name" value="Pyrv_Knase_C"/>
</dbReference>
<gene>
    <name evidence="2" type="ORF">ENW73_06935</name>
</gene>
<dbReference type="InterPro" id="IPR015074">
    <property type="entry name" value="DUF1867"/>
</dbReference>
<feature type="domain" description="Pyruvate kinase C-terminal" evidence="1">
    <location>
        <begin position="14"/>
        <end position="160"/>
    </location>
</feature>
<dbReference type="EMBL" id="DTLI01000165">
    <property type="protein sequence ID" value="HHS52582.1"/>
    <property type="molecule type" value="Genomic_DNA"/>
</dbReference>
<dbReference type="Gene3D" id="3.40.1380.20">
    <property type="entry name" value="Pyruvate kinase, C-terminal domain"/>
    <property type="match status" value="1"/>
</dbReference>
<proteinExistence type="predicted"/>
<dbReference type="InterPro" id="IPR036918">
    <property type="entry name" value="Pyrv_Knase_C_sf"/>
</dbReference>
<protein>
    <recommendedName>
        <fullName evidence="1">Pyruvate kinase C-terminal domain-containing protein</fullName>
    </recommendedName>
</protein>
<dbReference type="Pfam" id="PF02887">
    <property type="entry name" value="PK_C"/>
    <property type="match status" value="1"/>
</dbReference>
<evidence type="ECO:0000313" key="2">
    <source>
        <dbReference type="EMBL" id="HHS52582.1"/>
    </source>
</evidence>
<dbReference type="PIRSF" id="PIRSF016138">
    <property type="entry name" value="UCP016138"/>
    <property type="match status" value="1"/>
</dbReference>
<accession>A0A7C6EE74</accession>
<organism evidence="2">
    <name type="scientific">candidate division WOR-3 bacterium</name>
    <dbReference type="NCBI Taxonomy" id="2052148"/>
    <lineage>
        <taxon>Bacteria</taxon>
        <taxon>Bacteria division WOR-3</taxon>
    </lineage>
</organism>
<evidence type="ECO:0000259" key="1">
    <source>
        <dbReference type="Pfam" id="PF02887"/>
    </source>
</evidence>